<dbReference type="AlphaFoldDB" id="A0A2M7IP35"/>
<dbReference type="SUPFAM" id="SSF81338">
    <property type="entry name" value="Aquaporin-like"/>
    <property type="match status" value="1"/>
</dbReference>
<dbReference type="Gene3D" id="1.20.1080.10">
    <property type="entry name" value="Glycerol uptake facilitator protein"/>
    <property type="match status" value="1"/>
</dbReference>
<gene>
    <name evidence="8" type="ORF">COZ82_01395</name>
</gene>
<dbReference type="EMBL" id="PFHR01000078">
    <property type="protein sequence ID" value="PIW97102.1"/>
    <property type="molecule type" value="Genomic_DNA"/>
</dbReference>
<evidence type="ECO:0000256" key="6">
    <source>
        <dbReference type="RuleBase" id="RU000477"/>
    </source>
</evidence>
<keyword evidence="5 7" id="KW-0472">Membrane</keyword>
<dbReference type="InterPro" id="IPR000425">
    <property type="entry name" value="MIP"/>
</dbReference>
<evidence type="ECO:0000256" key="4">
    <source>
        <dbReference type="ARBA" id="ARBA00022989"/>
    </source>
</evidence>
<sequence length="146" mass="15078">MSKTNLAYGAEVLGTFFLSLAVLVAINSNAFIPEAVAILAGAVLGICVYTIGPISGCHINPAITLGLLTIKKIDLKNALGYILAQVFGAGLAIVFSSFLLGSDTLSEVLPFNIATFVAEAFGTFFFAFGIAAVVLGKAKEQMSGIV</sequence>
<evidence type="ECO:0000313" key="9">
    <source>
        <dbReference type="Proteomes" id="UP000230837"/>
    </source>
</evidence>
<dbReference type="PANTHER" id="PTHR45724:SF27">
    <property type="entry name" value="AQUAPORIN NIP2-1-RELATED"/>
    <property type="match status" value="1"/>
</dbReference>
<evidence type="ECO:0000256" key="1">
    <source>
        <dbReference type="ARBA" id="ARBA00004141"/>
    </source>
</evidence>
<keyword evidence="3 6" id="KW-0812">Transmembrane</keyword>
<evidence type="ECO:0000256" key="7">
    <source>
        <dbReference type="SAM" id="Phobius"/>
    </source>
</evidence>
<organism evidence="8 9">
    <name type="scientific">Candidatus Kaiserbacteria bacterium CG_4_8_14_3_um_filter_38_9</name>
    <dbReference type="NCBI Taxonomy" id="1974599"/>
    <lineage>
        <taxon>Bacteria</taxon>
        <taxon>Candidatus Kaiseribacteriota</taxon>
    </lineage>
</organism>
<dbReference type="Proteomes" id="UP000230837">
    <property type="component" value="Unassembled WGS sequence"/>
</dbReference>
<comment type="similarity">
    <text evidence="6">Belongs to the MIP/aquaporin (TC 1.A.8) family.</text>
</comment>
<proteinExistence type="inferred from homology"/>
<keyword evidence="2 6" id="KW-0813">Transport</keyword>
<dbReference type="InterPro" id="IPR034294">
    <property type="entry name" value="Aquaporin_transptr"/>
</dbReference>
<dbReference type="InterPro" id="IPR023271">
    <property type="entry name" value="Aquaporin-like"/>
</dbReference>
<feature type="transmembrane region" description="Helical" evidence="7">
    <location>
        <begin position="12"/>
        <end position="32"/>
    </location>
</feature>
<feature type="non-terminal residue" evidence="8">
    <location>
        <position position="146"/>
    </location>
</feature>
<dbReference type="PANTHER" id="PTHR45724">
    <property type="entry name" value="AQUAPORIN NIP2-1"/>
    <property type="match status" value="1"/>
</dbReference>
<evidence type="ECO:0000256" key="2">
    <source>
        <dbReference type="ARBA" id="ARBA00022448"/>
    </source>
</evidence>
<accession>A0A2M7IP35</accession>
<dbReference type="Pfam" id="PF00230">
    <property type="entry name" value="MIP"/>
    <property type="match status" value="1"/>
</dbReference>
<feature type="transmembrane region" description="Helical" evidence="7">
    <location>
        <begin position="78"/>
        <end position="101"/>
    </location>
</feature>
<evidence type="ECO:0000256" key="3">
    <source>
        <dbReference type="ARBA" id="ARBA00022692"/>
    </source>
</evidence>
<feature type="transmembrane region" description="Helical" evidence="7">
    <location>
        <begin position="113"/>
        <end position="135"/>
    </location>
</feature>
<evidence type="ECO:0000256" key="5">
    <source>
        <dbReference type="ARBA" id="ARBA00023136"/>
    </source>
</evidence>
<name>A0A2M7IP35_9BACT</name>
<comment type="subcellular location">
    <subcellularLocation>
        <location evidence="1">Membrane</location>
        <topology evidence="1">Multi-pass membrane protein</topology>
    </subcellularLocation>
</comment>
<dbReference type="PRINTS" id="PR00783">
    <property type="entry name" value="MINTRINSICP"/>
</dbReference>
<keyword evidence="4 7" id="KW-1133">Transmembrane helix</keyword>
<protein>
    <submittedName>
        <fullName evidence="8">Aquaporin</fullName>
    </submittedName>
</protein>
<dbReference type="GO" id="GO:0015267">
    <property type="term" value="F:channel activity"/>
    <property type="evidence" value="ECO:0007669"/>
    <property type="project" value="InterPro"/>
</dbReference>
<dbReference type="InterPro" id="IPR022357">
    <property type="entry name" value="MIP_CS"/>
</dbReference>
<dbReference type="GO" id="GO:0016020">
    <property type="term" value="C:membrane"/>
    <property type="evidence" value="ECO:0007669"/>
    <property type="project" value="UniProtKB-SubCell"/>
</dbReference>
<comment type="caution">
    <text evidence="8">The sequence shown here is derived from an EMBL/GenBank/DDBJ whole genome shotgun (WGS) entry which is preliminary data.</text>
</comment>
<feature type="transmembrane region" description="Helical" evidence="7">
    <location>
        <begin position="38"/>
        <end position="57"/>
    </location>
</feature>
<dbReference type="PROSITE" id="PS00221">
    <property type="entry name" value="MIP"/>
    <property type="match status" value="1"/>
</dbReference>
<evidence type="ECO:0000313" key="8">
    <source>
        <dbReference type="EMBL" id="PIW97102.1"/>
    </source>
</evidence>
<reference evidence="9" key="1">
    <citation type="submission" date="2017-09" db="EMBL/GenBank/DDBJ databases">
        <title>Depth-based differentiation of microbial function through sediment-hosted aquifers and enrichment of novel symbionts in the deep terrestrial subsurface.</title>
        <authorList>
            <person name="Probst A.J."/>
            <person name="Ladd B."/>
            <person name="Jarett J.K."/>
            <person name="Geller-Mcgrath D.E."/>
            <person name="Sieber C.M.K."/>
            <person name="Emerson J.B."/>
            <person name="Anantharaman K."/>
            <person name="Thomas B.C."/>
            <person name="Malmstrom R."/>
            <person name="Stieglmeier M."/>
            <person name="Klingl A."/>
            <person name="Woyke T."/>
            <person name="Ryan C.M."/>
            <person name="Banfield J.F."/>
        </authorList>
    </citation>
    <scope>NUCLEOTIDE SEQUENCE [LARGE SCALE GENOMIC DNA]</scope>
</reference>